<feature type="domain" description="DUF218" evidence="1">
    <location>
        <begin position="60"/>
        <end position="221"/>
    </location>
</feature>
<name>F2G8P5_ALTMD</name>
<dbReference type="InterPro" id="IPR003848">
    <property type="entry name" value="DUF218"/>
</dbReference>
<dbReference type="Proteomes" id="UP000001870">
    <property type="component" value="Chromosome"/>
</dbReference>
<organism evidence="2 3">
    <name type="scientific">Alteromonas mediterranea (strain DSM 17117 / CIP 110805 / LMG 28347 / Deep ecotype)</name>
    <dbReference type="NCBI Taxonomy" id="1774373"/>
    <lineage>
        <taxon>Bacteria</taxon>
        <taxon>Pseudomonadati</taxon>
        <taxon>Pseudomonadota</taxon>
        <taxon>Gammaproteobacteria</taxon>
        <taxon>Alteromonadales</taxon>
        <taxon>Alteromonadaceae</taxon>
        <taxon>Alteromonas/Salinimonas group</taxon>
        <taxon>Alteromonas</taxon>
    </lineage>
</organism>
<dbReference type="InterPro" id="IPR051599">
    <property type="entry name" value="Cell_Envelope_Assoc"/>
</dbReference>
<dbReference type="Pfam" id="PF02698">
    <property type="entry name" value="DUF218"/>
    <property type="match status" value="1"/>
</dbReference>
<dbReference type="GO" id="GO:0000270">
    <property type="term" value="P:peptidoglycan metabolic process"/>
    <property type="evidence" value="ECO:0007669"/>
    <property type="project" value="TreeGrafter"/>
</dbReference>
<dbReference type="PANTHER" id="PTHR30336:SF4">
    <property type="entry name" value="ENVELOPE BIOGENESIS FACTOR ELYC"/>
    <property type="match status" value="1"/>
</dbReference>
<dbReference type="HOGENOM" id="CLU_053514_0_1_6"/>
<gene>
    <name evidence="2" type="ordered locus">MADE_1013105</name>
</gene>
<keyword evidence="3" id="KW-1185">Reference proteome</keyword>
<dbReference type="KEGG" id="amc:MADE_1013105"/>
<dbReference type="RefSeq" id="WP_012519047.1">
    <property type="nucleotide sequence ID" value="NC_011138.3"/>
</dbReference>
<proteinExistence type="predicted"/>
<reference evidence="2 3" key="1">
    <citation type="journal article" date="2008" name="ISME J.">
        <title>Comparative genomics of two ecotypes of the marine planktonic copiotroph Alteromonas macleodii suggests alternative lifestyles associated with different kinds of particulate organic matter.</title>
        <authorList>
            <person name="Ivars-Martinez E."/>
            <person name="Martin-Cuadrado A.B."/>
            <person name="D'Auria G."/>
            <person name="Mira A."/>
            <person name="Ferriera S."/>
            <person name="Johnson J."/>
            <person name="Friedman R."/>
            <person name="Rodriguez-Valera F."/>
        </authorList>
    </citation>
    <scope>NUCLEOTIDE SEQUENCE [LARGE SCALE GENOMIC DNA]</scope>
    <source>
        <strain evidence="3">DSM 17117 / CIP 110805 / LMG 28347 / Deep ecotype</strain>
    </source>
</reference>
<evidence type="ECO:0000313" key="2">
    <source>
        <dbReference type="EMBL" id="AEA98755.1"/>
    </source>
</evidence>
<accession>F2G8P5</accession>
<dbReference type="GO" id="GO:0043164">
    <property type="term" value="P:Gram-negative-bacterium-type cell wall biogenesis"/>
    <property type="evidence" value="ECO:0007669"/>
    <property type="project" value="TreeGrafter"/>
</dbReference>
<dbReference type="AlphaFoldDB" id="F2G8P5"/>
<dbReference type="GO" id="GO:0005886">
    <property type="term" value="C:plasma membrane"/>
    <property type="evidence" value="ECO:0007669"/>
    <property type="project" value="TreeGrafter"/>
</dbReference>
<evidence type="ECO:0000259" key="1">
    <source>
        <dbReference type="Pfam" id="PF02698"/>
    </source>
</evidence>
<dbReference type="CDD" id="cd06259">
    <property type="entry name" value="YdcF-like"/>
    <property type="match status" value="1"/>
</dbReference>
<dbReference type="PANTHER" id="PTHR30336">
    <property type="entry name" value="INNER MEMBRANE PROTEIN, PROBABLE PERMEASE"/>
    <property type="match status" value="1"/>
</dbReference>
<sequence length="229" mass="25802">MAAMAQLIIKNKKLASKLACASLIWILIWSQPYAVDLLLYPLERSQKVKRLQYKNQRTPDYIFVLACYYNTEGDLPNISRWPDCSLQRLVQTVMLYEQTKSKIIVTGGRFLENQDISYSQKAKSFLISLGVPEDKIITTDKGTDTHGEISSISQLVTNRKLLVVTSATHVLRVSNELDNVTASVAFFAVDYHSGGELTPYLRMPSLSALVATRAAIYEYLALVKQLFTQ</sequence>
<reference evidence="2 3" key="2">
    <citation type="journal article" date="2015" name="Antonie Van Leeuwenhoek">
        <title>Ecophysiological diversity of a novel member of the genus Alteromonas, and description of Alteromonas mediterranea sp. nov.</title>
        <authorList>
            <person name="Ivanova E.P."/>
            <person name="Lopez-Perez M."/>
            <person name="Zabalos M."/>
            <person name="Nguyen S.H."/>
            <person name="Webb H.K."/>
            <person name="Ryan J."/>
            <person name="Lagutin K."/>
            <person name="Vyssotski M."/>
            <person name="Crawford R.J."/>
            <person name="Rodriguez-Valera F."/>
        </authorList>
    </citation>
    <scope>NUCLEOTIDE SEQUENCE [LARGE SCALE GENOMIC DNA]</scope>
    <source>
        <strain evidence="3">DSM 17117 / CIP 110805 / LMG 28347 / Deep ecotype</strain>
    </source>
</reference>
<protein>
    <recommendedName>
        <fullName evidence="1">DUF218 domain-containing protein</fullName>
    </recommendedName>
</protein>
<dbReference type="EMBL" id="CP001103">
    <property type="protein sequence ID" value="AEA98755.1"/>
    <property type="molecule type" value="Genomic_DNA"/>
</dbReference>
<evidence type="ECO:0000313" key="3">
    <source>
        <dbReference type="Proteomes" id="UP000001870"/>
    </source>
</evidence>